<keyword evidence="5" id="KW-0732">Signal</keyword>
<dbReference type="InterPro" id="IPR013766">
    <property type="entry name" value="Thioredoxin_domain"/>
</dbReference>
<sequence>MTKNSLLAVVCCLPLGLMAQKGFTIRGKVGTLDAPAMAFLSYKEAGKEVRDSVTLKKGNFVFNGKLNNPTQASLRINHDTITRPKFAPQDDLYFYIENSVITITAKDSVTHAVVKGSVTNEEDAMLTRLRRPYKKTADSLMAAYQAKTPQERNDSTFKKVAGAIMKETQSGYDSVSAKFIKDHPGSYIALQTFFYQEVGYNFNPDTAAVRFARLSPEMRATALGKRIEGMIDTGRKTSSGAMAMDFSQPDSTGKLVKLSDYRGKYVLVDFWASWCKPCRAENPNVLAAYNKFKEKNFTVLGVSLDEGKRAWLHAVAQDKMPWTQVSDLKGFESPSAVLYGVKAIPTNFLIDPSGKIVAKNLRGEDLEKELATIIK</sequence>
<keyword evidence="2" id="KW-0201">Cytochrome c-type biogenesis</keyword>
<dbReference type="InterPro" id="IPR000866">
    <property type="entry name" value="AhpC/TSA"/>
</dbReference>
<organism evidence="7 8">
    <name type="scientific">Filimonas effusa</name>
    <dbReference type="NCBI Taxonomy" id="2508721"/>
    <lineage>
        <taxon>Bacteria</taxon>
        <taxon>Pseudomonadati</taxon>
        <taxon>Bacteroidota</taxon>
        <taxon>Chitinophagia</taxon>
        <taxon>Chitinophagales</taxon>
        <taxon>Chitinophagaceae</taxon>
        <taxon>Filimonas</taxon>
    </lineage>
</organism>
<accession>A0A4Q1D487</accession>
<dbReference type="AlphaFoldDB" id="A0A4Q1D487"/>
<dbReference type="RefSeq" id="WP_129004184.1">
    <property type="nucleotide sequence ID" value="NZ_SDHZ01000002.1"/>
</dbReference>
<dbReference type="GO" id="GO:0016491">
    <property type="term" value="F:oxidoreductase activity"/>
    <property type="evidence" value="ECO:0007669"/>
    <property type="project" value="InterPro"/>
</dbReference>
<feature type="signal peptide" evidence="5">
    <location>
        <begin position="1"/>
        <end position="19"/>
    </location>
</feature>
<evidence type="ECO:0000256" key="3">
    <source>
        <dbReference type="ARBA" id="ARBA00023157"/>
    </source>
</evidence>
<name>A0A4Q1D487_9BACT</name>
<evidence type="ECO:0000256" key="1">
    <source>
        <dbReference type="ARBA" id="ARBA00004196"/>
    </source>
</evidence>
<dbReference type="PROSITE" id="PS51352">
    <property type="entry name" value="THIOREDOXIN_2"/>
    <property type="match status" value="1"/>
</dbReference>
<dbReference type="InterPro" id="IPR050553">
    <property type="entry name" value="Thioredoxin_ResA/DsbE_sf"/>
</dbReference>
<gene>
    <name evidence="7" type="ORF">ESB13_13650</name>
</gene>
<dbReference type="Proteomes" id="UP000290545">
    <property type="component" value="Unassembled WGS sequence"/>
</dbReference>
<dbReference type="CDD" id="cd02966">
    <property type="entry name" value="TlpA_like_family"/>
    <property type="match status" value="1"/>
</dbReference>
<evidence type="ECO:0000256" key="5">
    <source>
        <dbReference type="SAM" id="SignalP"/>
    </source>
</evidence>
<evidence type="ECO:0000313" key="8">
    <source>
        <dbReference type="Proteomes" id="UP000290545"/>
    </source>
</evidence>
<comment type="subcellular location">
    <subcellularLocation>
        <location evidence="1">Cell envelope</location>
    </subcellularLocation>
</comment>
<feature type="chain" id="PRO_5020580321" evidence="5">
    <location>
        <begin position="20"/>
        <end position="375"/>
    </location>
</feature>
<dbReference type="GO" id="GO:0017004">
    <property type="term" value="P:cytochrome complex assembly"/>
    <property type="evidence" value="ECO:0007669"/>
    <property type="project" value="UniProtKB-KW"/>
</dbReference>
<dbReference type="PANTHER" id="PTHR42852">
    <property type="entry name" value="THIOL:DISULFIDE INTERCHANGE PROTEIN DSBE"/>
    <property type="match status" value="1"/>
</dbReference>
<comment type="caution">
    <text evidence="7">The sequence shown here is derived from an EMBL/GenBank/DDBJ whole genome shotgun (WGS) entry which is preliminary data.</text>
</comment>
<dbReference type="Pfam" id="PF14289">
    <property type="entry name" value="DUF4369"/>
    <property type="match status" value="1"/>
</dbReference>
<dbReference type="EMBL" id="SDHZ01000002">
    <property type="protein sequence ID" value="RXK83158.1"/>
    <property type="molecule type" value="Genomic_DNA"/>
</dbReference>
<evidence type="ECO:0000256" key="2">
    <source>
        <dbReference type="ARBA" id="ARBA00022748"/>
    </source>
</evidence>
<dbReference type="SUPFAM" id="SSF52833">
    <property type="entry name" value="Thioredoxin-like"/>
    <property type="match status" value="1"/>
</dbReference>
<keyword evidence="8" id="KW-1185">Reference proteome</keyword>
<dbReference type="GO" id="GO:0016209">
    <property type="term" value="F:antioxidant activity"/>
    <property type="evidence" value="ECO:0007669"/>
    <property type="project" value="InterPro"/>
</dbReference>
<keyword evidence="4" id="KW-0676">Redox-active center</keyword>
<evidence type="ECO:0000259" key="6">
    <source>
        <dbReference type="PROSITE" id="PS51352"/>
    </source>
</evidence>
<dbReference type="InterPro" id="IPR025380">
    <property type="entry name" value="DUF4369"/>
</dbReference>
<dbReference type="Pfam" id="PF00578">
    <property type="entry name" value="AhpC-TSA"/>
    <property type="match status" value="1"/>
</dbReference>
<dbReference type="PANTHER" id="PTHR42852:SF6">
    <property type="entry name" value="THIOL:DISULFIDE INTERCHANGE PROTEIN DSBE"/>
    <property type="match status" value="1"/>
</dbReference>
<evidence type="ECO:0000313" key="7">
    <source>
        <dbReference type="EMBL" id="RXK83158.1"/>
    </source>
</evidence>
<dbReference type="OrthoDB" id="750178at2"/>
<dbReference type="GO" id="GO:0030313">
    <property type="term" value="C:cell envelope"/>
    <property type="evidence" value="ECO:0007669"/>
    <property type="project" value="UniProtKB-SubCell"/>
</dbReference>
<dbReference type="Gene3D" id="3.40.30.10">
    <property type="entry name" value="Glutaredoxin"/>
    <property type="match status" value="1"/>
</dbReference>
<keyword evidence="3" id="KW-1015">Disulfide bond</keyword>
<proteinExistence type="predicted"/>
<feature type="domain" description="Thioredoxin" evidence="6">
    <location>
        <begin position="237"/>
        <end position="375"/>
    </location>
</feature>
<evidence type="ECO:0000256" key="4">
    <source>
        <dbReference type="ARBA" id="ARBA00023284"/>
    </source>
</evidence>
<dbReference type="InterPro" id="IPR036249">
    <property type="entry name" value="Thioredoxin-like_sf"/>
</dbReference>
<reference evidence="7 8" key="1">
    <citation type="submission" date="2019-01" db="EMBL/GenBank/DDBJ databases">
        <title>Filimonas sp. strain TTM-71.</title>
        <authorList>
            <person name="Chen W.-M."/>
        </authorList>
    </citation>
    <scope>NUCLEOTIDE SEQUENCE [LARGE SCALE GENOMIC DNA]</scope>
    <source>
        <strain evidence="7 8">TTM-71</strain>
    </source>
</reference>
<protein>
    <submittedName>
        <fullName evidence="7">AhpC/TSA family protein</fullName>
    </submittedName>
</protein>